<keyword evidence="2" id="KW-0479">Metal-binding</keyword>
<keyword evidence="4" id="KW-0186">Copper</keyword>
<evidence type="ECO:0000256" key="4">
    <source>
        <dbReference type="ARBA" id="ARBA00023008"/>
    </source>
</evidence>
<dbReference type="InterPro" id="IPR036395">
    <property type="entry name" value="Cu_fist_DNA-bd_dom_sf"/>
</dbReference>
<evidence type="ECO:0000256" key="8">
    <source>
        <dbReference type="SAM" id="MobiDB-lite"/>
    </source>
</evidence>
<dbReference type="PRINTS" id="PR00617">
    <property type="entry name" value="COPPERFIST"/>
</dbReference>
<evidence type="ECO:0000256" key="5">
    <source>
        <dbReference type="ARBA" id="ARBA00023015"/>
    </source>
</evidence>
<comment type="caution">
    <text evidence="10">The sequence shown here is derived from an EMBL/GenBank/DDBJ whole genome shotgun (WGS) entry which is preliminary data.</text>
</comment>
<dbReference type="GO" id="GO:0006878">
    <property type="term" value="P:intracellular copper ion homeostasis"/>
    <property type="evidence" value="ECO:0007669"/>
    <property type="project" value="TreeGrafter"/>
</dbReference>
<dbReference type="InterPro" id="IPR001083">
    <property type="entry name" value="Cu_fist_DNA-bd_dom"/>
</dbReference>
<feature type="compositionally biased region" description="Polar residues" evidence="8">
    <location>
        <begin position="70"/>
        <end position="80"/>
    </location>
</feature>
<dbReference type="EMBL" id="MU007048">
    <property type="protein sequence ID" value="KAF2429348.1"/>
    <property type="molecule type" value="Genomic_DNA"/>
</dbReference>
<dbReference type="GO" id="GO:0005634">
    <property type="term" value="C:nucleus"/>
    <property type="evidence" value="ECO:0007669"/>
    <property type="project" value="UniProtKB-SubCell"/>
</dbReference>
<evidence type="ECO:0000256" key="3">
    <source>
        <dbReference type="ARBA" id="ARBA00022833"/>
    </source>
</evidence>
<dbReference type="GO" id="GO:0005507">
    <property type="term" value="F:copper ion binding"/>
    <property type="evidence" value="ECO:0007669"/>
    <property type="project" value="InterPro"/>
</dbReference>
<reference evidence="10" key="1">
    <citation type="journal article" date="2020" name="Stud. Mycol.">
        <title>101 Dothideomycetes genomes: a test case for predicting lifestyles and emergence of pathogens.</title>
        <authorList>
            <person name="Haridas S."/>
            <person name="Albert R."/>
            <person name="Binder M."/>
            <person name="Bloem J."/>
            <person name="Labutti K."/>
            <person name="Salamov A."/>
            <person name="Andreopoulos B."/>
            <person name="Baker S."/>
            <person name="Barry K."/>
            <person name="Bills G."/>
            <person name="Bluhm B."/>
            <person name="Cannon C."/>
            <person name="Castanera R."/>
            <person name="Culley D."/>
            <person name="Daum C."/>
            <person name="Ezra D."/>
            <person name="Gonzalez J."/>
            <person name="Henrissat B."/>
            <person name="Kuo A."/>
            <person name="Liang C."/>
            <person name="Lipzen A."/>
            <person name="Lutzoni F."/>
            <person name="Magnuson J."/>
            <person name="Mondo S."/>
            <person name="Nolan M."/>
            <person name="Ohm R."/>
            <person name="Pangilinan J."/>
            <person name="Park H.-J."/>
            <person name="Ramirez L."/>
            <person name="Alfaro M."/>
            <person name="Sun H."/>
            <person name="Tritt A."/>
            <person name="Yoshinaga Y."/>
            <person name="Zwiers L.-H."/>
            <person name="Turgeon B."/>
            <person name="Goodwin S."/>
            <person name="Spatafora J."/>
            <person name="Crous P."/>
            <person name="Grigoriev I."/>
        </authorList>
    </citation>
    <scope>NUCLEOTIDE SEQUENCE</scope>
    <source>
        <strain evidence="10">CBS 130266</strain>
    </source>
</reference>
<evidence type="ECO:0000256" key="7">
    <source>
        <dbReference type="ARBA" id="ARBA00023242"/>
    </source>
</evidence>
<keyword evidence="3" id="KW-0862">Zinc</keyword>
<feature type="compositionally biased region" description="Basic and acidic residues" evidence="8">
    <location>
        <begin position="51"/>
        <end position="62"/>
    </location>
</feature>
<dbReference type="PANTHER" id="PTHR28088:SF5">
    <property type="entry name" value="TRANSCRIPTIONAL ACTIVATOR HAA1-RELATED"/>
    <property type="match status" value="1"/>
</dbReference>
<dbReference type="GO" id="GO:0000978">
    <property type="term" value="F:RNA polymerase II cis-regulatory region sequence-specific DNA binding"/>
    <property type="evidence" value="ECO:0007669"/>
    <property type="project" value="TreeGrafter"/>
</dbReference>
<dbReference type="PROSITE" id="PS50073">
    <property type="entry name" value="COPPER_FIST_2"/>
    <property type="match status" value="1"/>
</dbReference>
<organism evidence="10 11">
    <name type="scientific">Tothia fuscella</name>
    <dbReference type="NCBI Taxonomy" id="1048955"/>
    <lineage>
        <taxon>Eukaryota</taxon>
        <taxon>Fungi</taxon>
        <taxon>Dikarya</taxon>
        <taxon>Ascomycota</taxon>
        <taxon>Pezizomycotina</taxon>
        <taxon>Dothideomycetes</taxon>
        <taxon>Pleosporomycetidae</taxon>
        <taxon>Venturiales</taxon>
        <taxon>Cylindrosympodiaceae</taxon>
        <taxon>Tothia</taxon>
    </lineage>
</organism>
<dbReference type="GO" id="GO:0000981">
    <property type="term" value="F:DNA-binding transcription factor activity, RNA polymerase II-specific"/>
    <property type="evidence" value="ECO:0007669"/>
    <property type="project" value="TreeGrafter"/>
</dbReference>
<dbReference type="SMART" id="SM00412">
    <property type="entry name" value="Cu_FIST"/>
    <property type="match status" value="1"/>
</dbReference>
<feature type="region of interest" description="Disordered" evidence="8">
    <location>
        <begin position="51"/>
        <end position="82"/>
    </location>
</feature>
<dbReference type="PANTHER" id="PTHR28088">
    <property type="entry name" value="TRANSCRIPTIONAL ACTIVATOR HAA1-RELATED"/>
    <property type="match status" value="1"/>
</dbReference>
<dbReference type="GO" id="GO:0006879">
    <property type="term" value="P:intracellular iron ion homeostasis"/>
    <property type="evidence" value="ECO:0007669"/>
    <property type="project" value="TreeGrafter"/>
</dbReference>
<evidence type="ECO:0000256" key="6">
    <source>
        <dbReference type="ARBA" id="ARBA00023163"/>
    </source>
</evidence>
<dbReference type="GO" id="GO:0045944">
    <property type="term" value="P:positive regulation of transcription by RNA polymerase II"/>
    <property type="evidence" value="ECO:0007669"/>
    <property type="project" value="TreeGrafter"/>
</dbReference>
<feature type="domain" description="Copper-fist" evidence="9">
    <location>
        <begin position="1"/>
        <end position="39"/>
    </location>
</feature>
<comment type="subcellular location">
    <subcellularLocation>
        <location evidence="1">Nucleus</location>
    </subcellularLocation>
</comment>
<dbReference type="AlphaFoldDB" id="A0A9P4NQ26"/>
<proteinExistence type="predicted"/>
<dbReference type="OrthoDB" id="5600085at2759"/>
<dbReference type="InterPro" id="IPR051763">
    <property type="entry name" value="Copper_Homeo_Regul"/>
</dbReference>
<keyword evidence="7" id="KW-0539">Nucleus</keyword>
<name>A0A9P4NQ26_9PEZI</name>
<evidence type="ECO:0000256" key="1">
    <source>
        <dbReference type="ARBA" id="ARBA00004123"/>
    </source>
</evidence>
<protein>
    <submittedName>
        <fullName evidence="10">Copper-fist-domain-containing protein</fullName>
    </submittedName>
</protein>
<keyword evidence="11" id="KW-1185">Reference proteome</keyword>
<evidence type="ECO:0000256" key="2">
    <source>
        <dbReference type="ARBA" id="ARBA00022723"/>
    </source>
</evidence>
<keyword evidence="5" id="KW-0805">Transcription regulation</keyword>
<dbReference type="Gene3D" id="3.90.430.10">
    <property type="entry name" value="Copper fist DNA-binding domain"/>
    <property type="match status" value="1"/>
</dbReference>
<sequence>MIVNNQKYACNSCIKGHRVSACNHIQREVFPIAKKGRPVKQCEHCRSARKDKSHHAKCDCGSKKHKDATSIKTEQNSEQRQALWRRNSASNLLFL</sequence>
<evidence type="ECO:0000259" key="9">
    <source>
        <dbReference type="PROSITE" id="PS50073"/>
    </source>
</evidence>
<evidence type="ECO:0000313" key="11">
    <source>
        <dbReference type="Proteomes" id="UP000800235"/>
    </source>
</evidence>
<evidence type="ECO:0000313" key="10">
    <source>
        <dbReference type="EMBL" id="KAF2429348.1"/>
    </source>
</evidence>
<dbReference type="Pfam" id="PF00649">
    <property type="entry name" value="Copper-fist"/>
    <property type="match status" value="1"/>
</dbReference>
<gene>
    <name evidence="10" type="ORF">EJ08DRAFT_300038</name>
</gene>
<dbReference type="SUPFAM" id="SSF57879">
    <property type="entry name" value="Zinc domain conserved in yeast copper-regulated transcription factors"/>
    <property type="match status" value="1"/>
</dbReference>
<dbReference type="FunFam" id="3.90.430.10:FF:000001">
    <property type="entry name" value="Copper fist DNA-binding protein"/>
    <property type="match status" value="1"/>
</dbReference>
<keyword evidence="6" id="KW-0804">Transcription</keyword>
<dbReference type="SMART" id="SM01090">
    <property type="entry name" value="Copper-fist"/>
    <property type="match status" value="1"/>
</dbReference>
<dbReference type="Proteomes" id="UP000800235">
    <property type="component" value="Unassembled WGS sequence"/>
</dbReference>
<accession>A0A9P4NQ26</accession>